<name>A0ACB9U5V4_9CETA</name>
<gene>
    <name evidence="1" type="ORF">MJG53_017927</name>
</gene>
<dbReference type="Proteomes" id="UP001057279">
    <property type="component" value="Linkage Group LG23"/>
</dbReference>
<evidence type="ECO:0000313" key="1">
    <source>
        <dbReference type="EMBL" id="KAI4559401.1"/>
    </source>
</evidence>
<comment type="caution">
    <text evidence="1">The sequence shown here is derived from an EMBL/GenBank/DDBJ whole genome shotgun (WGS) entry which is preliminary data.</text>
</comment>
<protein>
    <submittedName>
        <fullName evidence="1">Uncharacterized protein</fullName>
    </submittedName>
</protein>
<sequence>MEAPKKEDILLLPDEKFDCDLSLSSSSANEDDEVVFGPTGHKEKCIAASLNLNNQLPEEPPLPASERNFTWSPLTGEKFVEVYKEAHLLAFQIQSNGRTKAAQAAQSKDPGSQEVEGFIQESKLKINLFDRENEVKKSPKSLKRETYCLSDDLWRTSLLRGTQPASSAAPPAAPQLP</sequence>
<keyword evidence="2" id="KW-1185">Reference proteome</keyword>
<dbReference type="EMBL" id="CM043048">
    <property type="protein sequence ID" value="KAI4559401.1"/>
    <property type="molecule type" value="Genomic_DNA"/>
</dbReference>
<accession>A0ACB9U5V4</accession>
<organism evidence="1 2">
    <name type="scientific">Ovis ammon polii x Ovis aries</name>
    <dbReference type="NCBI Taxonomy" id="2918886"/>
    <lineage>
        <taxon>Eukaryota</taxon>
        <taxon>Metazoa</taxon>
        <taxon>Chordata</taxon>
        <taxon>Craniata</taxon>
        <taxon>Vertebrata</taxon>
        <taxon>Euteleostomi</taxon>
        <taxon>Mammalia</taxon>
        <taxon>Eutheria</taxon>
        <taxon>Laurasiatheria</taxon>
        <taxon>Artiodactyla</taxon>
        <taxon>Ruminantia</taxon>
        <taxon>Pecora</taxon>
        <taxon>Bovidae</taxon>
        <taxon>Caprinae</taxon>
        <taxon>Ovis</taxon>
    </lineage>
</organism>
<evidence type="ECO:0000313" key="2">
    <source>
        <dbReference type="Proteomes" id="UP001057279"/>
    </source>
</evidence>
<reference evidence="1" key="1">
    <citation type="submission" date="2022-03" db="EMBL/GenBank/DDBJ databases">
        <title>Genomic analyses of argali, domestic sheep and their hybrids provide insights into chromosomal evolution, heterosis and genetic basis of agronomic traits.</title>
        <authorList>
            <person name="Li M."/>
        </authorList>
    </citation>
    <scope>NUCLEOTIDE SEQUENCE</scope>
    <source>
        <strain evidence="1">F1 hybrid</strain>
    </source>
</reference>
<proteinExistence type="predicted"/>